<gene>
    <name evidence="1" type="ORF">PanWU01x14_339720</name>
</gene>
<comment type="caution">
    <text evidence="1">The sequence shown here is derived from an EMBL/GenBank/DDBJ whole genome shotgun (WGS) entry which is preliminary data.</text>
</comment>
<organism evidence="1 2">
    <name type="scientific">Parasponia andersonii</name>
    <name type="common">Sponia andersonii</name>
    <dbReference type="NCBI Taxonomy" id="3476"/>
    <lineage>
        <taxon>Eukaryota</taxon>
        <taxon>Viridiplantae</taxon>
        <taxon>Streptophyta</taxon>
        <taxon>Embryophyta</taxon>
        <taxon>Tracheophyta</taxon>
        <taxon>Spermatophyta</taxon>
        <taxon>Magnoliopsida</taxon>
        <taxon>eudicotyledons</taxon>
        <taxon>Gunneridae</taxon>
        <taxon>Pentapetalae</taxon>
        <taxon>rosids</taxon>
        <taxon>fabids</taxon>
        <taxon>Rosales</taxon>
        <taxon>Cannabaceae</taxon>
        <taxon>Parasponia</taxon>
    </lineage>
</organism>
<dbReference type="Proteomes" id="UP000237105">
    <property type="component" value="Unassembled WGS sequence"/>
</dbReference>
<dbReference type="EMBL" id="JXTB01000633">
    <property type="protein sequence ID" value="PON34995.1"/>
    <property type="molecule type" value="Genomic_DNA"/>
</dbReference>
<sequence length="54" mass="6027">VGHASPLNKNIGQVGLVQSLCRLIKYRSDRSDPTHFTSLEIGIFICCFRGSEVY</sequence>
<protein>
    <submittedName>
        <fullName evidence="1">Uncharacterized protein</fullName>
    </submittedName>
</protein>
<feature type="non-terminal residue" evidence="1">
    <location>
        <position position="1"/>
    </location>
</feature>
<evidence type="ECO:0000313" key="1">
    <source>
        <dbReference type="EMBL" id="PON34995.1"/>
    </source>
</evidence>
<evidence type="ECO:0000313" key="2">
    <source>
        <dbReference type="Proteomes" id="UP000237105"/>
    </source>
</evidence>
<dbReference type="OrthoDB" id="10348678at2759"/>
<dbReference type="AlphaFoldDB" id="A0A2P5AEM9"/>
<name>A0A2P5AEM9_PARAD</name>
<proteinExistence type="predicted"/>
<accession>A0A2P5AEM9</accession>
<reference evidence="2" key="1">
    <citation type="submission" date="2016-06" db="EMBL/GenBank/DDBJ databases">
        <title>Parallel loss of symbiosis genes in relatives of nitrogen-fixing non-legume Parasponia.</title>
        <authorList>
            <person name="Van Velzen R."/>
            <person name="Holmer R."/>
            <person name="Bu F."/>
            <person name="Rutten L."/>
            <person name="Van Zeijl A."/>
            <person name="Liu W."/>
            <person name="Santuari L."/>
            <person name="Cao Q."/>
            <person name="Sharma T."/>
            <person name="Shen D."/>
            <person name="Roswanjaya Y."/>
            <person name="Wardhani T."/>
            <person name="Kalhor M.S."/>
            <person name="Jansen J."/>
            <person name="Van den Hoogen J."/>
            <person name="Gungor B."/>
            <person name="Hartog M."/>
            <person name="Hontelez J."/>
            <person name="Verver J."/>
            <person name="Yang W.-C."/>
            <person name="Schijlen E."/>
            <person name="Repin R."/>
            <person name="Schilthuizen M."/>
            <person name="Schranz E."/>
            <person name="Heidstra R."/>
            <person name="Miyata K."/>
            <person name="Fedorova E."/>
            <person name="Kohlen W."/>
            <person name="Bisseling T."/>
            <person name="Smit S."/>
            <person name="Geurts R."/>
        </authorList>
    </citation>
    <scope>NUCLEOTIDE SEQUENCE [LARGE SCALE GENOMIC DNA]</scope>
    <source>
        <strain evidence="2">cv. WU1-14</strain>
    </source>
</reference>
<keyword evidence="2" id="KW-1185">Reference proteome</keyword>